<feature type="transmembrane region" description="Helical" evidence="1">
    <location>
        <begin position="376"/>
        <end position="395"/>
    </location>
</feature>
<reference evidence="2 3" key="1">
    <citation type="submission" date="2023-06" db="EMBL/GenBank/DDBJ databases">
        <title>Draft genome sequence of Gleimia hominis type strain CCUG 57540T.</title>
        <authorList>
            <person name="Salva-Serra F."/>
            <person name="Cardew S."/>
            <person name="Jensie Markopoulos S."/>
            <person name="Ohlen M."/>
            <person name="Inganas E."/>
            <person name="Svensson-Stadler L."/>
            <person name="Moore E.R.B."/>
        </authorList>
    </citation>
    <scope>NUCLEOTIDE SEQUENCE [LARGE SCALE GENOMIC DNA]</scope>
    <source>
        <strain evidence="2 3">CCUG 57540</strain>
    </source>
</reference>
<dbReference type="NCBIfam" id="NF037960">
    <property type="entry name" value="MFS_trans"/>
    <property type="match status" value="1"/>
</dbReference>
<evidence type="ECO:0000313" key="3">
    <source>
        <dbReference type="Proteomes" id="UP001247542"/>
    </source>
</evidence>
<feature type="transmembrane region" description="Helical" evidence="1">
    <location>
        <begin position="285"/>
        <end position="304"/>
    </location>
</feature>
<organism evidence="2 3">
    <name type="scientific">Gleimia hominis</name>
    <dbReference type="NCBI Taxonomy" id="595468"/>
    <lineage>
        <taxon>Bacteria</taxon>
        <taxon>Bacillati</taxon>
        <taxon>Actinomycetota</taxon>
        <taxon>Actinomycetes</taxon>
        <taxon>Actinomycetales</taxon>
        <taxon>Actinomycetaceae</taxon>
        <taxon>Gleimia</taxon>
    </lineage>
</organism>
<dbReference type="SUPFAM" id="SSF103473">
    <property type="entry name" value="MFS general substrate transporter"/>
    <property type="match status" value="1"/>
</dbReference>
<keyword evidence="1" id="KW-0472">Membrane</keyword>
<protein>
    <submittedName>
        <fullName evidence="2">MFS transporter</fullName>
    </submittedName>
</protein>
<keyword evidence="3" id="KW-1185">Reference proteome</keyword>
<proteinExistence type="predicted"/>
<gene>
    <name evidence="2" type="ORF">QS713_06980</name>
</gene>
<feature type="transmembrane region" description="Helical" evidence="1">
    <location>
        <begin position="310"/>
        <end position="328"/>
    </location>
</feature>
<keyword evidence="1" id="KW-1133">Transmembrane helix</keyword>
<dbReference type="InterPro" id="IPR036259">
    <property type="entry name" value="MFS_trans_sf"/>
</dbReference>
<feature type="transmembrane region" description="Helical" evidence="1">
    <location>
        <begin position="349"/>
        <end position="370"/>
    </location>
</feature>
<comment type="caution">
    <text evidence="2">The sequence shown here is derived from an EMBL/GenBank/DDBJ whole genome shotgun (WGS) entry which is preliminary data.</text>
</comment>
<evidence type="ECO:0000256" key="1">
    <source>
        <dbReference type="SAM" id="Phobius"/>
    </source>
</evidence>
<feature type="transmembrane region" description="Helical" evidence="1">
    <location>
        <begin position="130"/>
        <end position="152"/>
    </location>
</feature>
<keyword evidence="1" id="KW-0812">Transmembrane</keyword>
<feature type="transmembrane region" description="Helical" evidence="1">
    <location>
        <begin position="158"/>
        <end position="177"/>
    </location>
</feature>
<evidence type="ECO:0000313" key="2">
    <source>
        <dbReference type="EMBL" id="MDT3767802.1"/>
    </source>
</evidence>
<feature type="transmembrane region" description="Helical" evidence="1">
    <location>
        <begin position="27"/>
        <end position="50"/>
    </location>
</feature>
<dbReference type="Gene3D" id="1.20.1250.20">
    <property type="entry name" value="MFS general substrate transporter like domains"/>
    <property type="match status" value="1"/>
</dbReference>
<accession>A0ABU3IBQ6</accession>
<name>A0ABU3IBQ6_9ACTO</name>
<feature type="transmembrane region" description="Helical" evidence="1">
    <location>
        <begin position="252"/>
        <end position="273"/>
    </location>
</feature>
<sequence>MVVGLIASVFGNHVVESGFSALTASGMIAVSSLVVLKTVEQIIVFAFPLYARVVGRFSPDKALITVDLLEASVSTLCLVLALIKPGYAAVLLFVYMVFDTFVAPVSDLADEFYGAVLATVDAKAALAFNATLYSALAFLGFVVGGPLGSFFASISVEALLLINIFLSLCGAAVRFFARTKFAAKPPLEVDEEEYEVTGAKLPLKRFVRDLFASGPASPLLSLVIRVASAMTGELFLLWVAGASAKRDTDLSAFSGMGLVLAVFGFGAMFGPMAGRWVSRAHSTRTTLFASAVLSGVIVLLFAAYEAVVGSPLFLSLTLVFLITTLNRARIVILETYRQIEFRGTRFVRIMSWSYSFGAIGTILGLQIGYWLKLSSNPLPCLVIGGILWIFIGAIVTRQIKDEN</sequence>
<dbReference type="RefSeq" id="WP_313273871.1">
    <property type="nucleotide sequence ID" value="NZ_JASXSX010000002.1"/>
</dbReference>
<dbReference type="EMBL" id="JASXSX010000002">
    <property type="protein sequence ID" value="MDT3767802.1"/>
    <property type="molecule type" value="Genomic_DNA"/>
</dbReference>
<dbReference type="Proteomes" id="UP001247542">
    <property type="component" value="Unassembled WGS sequence"/>
</dbReference>